<dbReference type="AlphaFoldDB" id="A0A4Q6XLA4"/>
<accession>A0A4Q6XLA4</accession>
<dbReference type="OrthoDB" id="8479816at2"/>
<organism evidence="1 2">
    <name type="scientific">Sphingomonas populi</name>
    <dbReference type="NCBI Taxonomy" id="2484750"/>
    <lineage>
        <taxon>Bacteria</taxon>
        <taxon>Pseudomonadati</taxon>
        <taxon>Pseudomonadota</taxon>
        <taxon>Alphaproteobacteria</taxon>
        <taxon>Sphingomonadales</taxon>
        <taxon>Sphingomonadaceae</taxon>
        <taxon>Sphingomonas</taxon>
    </lineage>
</organism>
<name>A0A4Q6XLA4_9SPHN</name>
<dbReference type="Proteomes" id="UP000292085">
    <property type="component" value="Unassembled WGS sequence"/>
</dbReference>
<protein>
    <submittedName>
        <fullName evidence="1">Uncharacterized protein</fullName>
    </submittedName>
</protein>
<sequence length="103" mass="11234">MNGDEPRYCLIGPRVLIAERDYQFSLYAVDVTVSNGMRGRHVLAVPVAISAVSFTVGVMLTEQDSRKADAGDIEAIASLANAVQGGFRRFRTFPANELGRFVL</sequence>
<evidence type="ECO:0000313" key="1">
    <source>
        <dbReference type="EMBL" id="RZF60890.1"/>
    </source>
</evidence>
<gene>
    <name evidence="1" type="ORF">EWE75_20655</name>
</gene>
<comment type="caution">
    <text evidence="1">The sequence shown here is derived from an EMBL/GenBank/DDBJ whole genome shotgun (WGS) entry which is preliminary data.</text>
</comment>
<proteinExistence type="predicted"/>
<dbReference type="EMBL" id="SGIS01000046">
    <property type="protein sequence ID" value="RZF60890.1"/>
    <property type="molecule type" value="Genomic_DNA"/>
</dbReference>
<evidence type="ECO:0000313" key="2">
    <source>
        <dbReference type="Proteomes" id="UP000292085"/>
    </source>
</evidence>
<keyword evidence="2" id="KW-1185">Reference proteome</keyword>
<reference evidence="1 2" key="1">
    <citation type="submission" date="2019-02" db="EMBL/GenBank/DDBJ databases">
        <authorList>
            <person name="Li Y."/>
        </authorList>
    </citation>
    <scope>NUCLEOTIDE SEQUENCE [LARGE SCALE GENOMIC DNA]</scope>
    <source>
        <strain evidence="1 2">3-7</strain>
    </source>
</reference>